<proteinExistence type="predicted"/>
<comment type="caution">
    <text evidence="1">The sequence shown here is derived from an EMBL/GenBank/DDBJ whole genome shotgun (WGS) entry which is preliminary data.</text>
</comment>
<dbReference type="Proteomes" id="UP001595912">
    <property type="component" value="Unassembled WGS sequence"/>
</dbReference>
<gene>
    <name evidence="1" type="ORF">ACFPIJ_61670</name>
</gene>
<evidence type="ECO:0000313" key="2">
    <source>
        <dbReference type="Proteomes" id="UP001595912"/>
    </source>
</evidence>
<organism evidence="1 2">
    <name type="scientific">Dactylosporangium cerinum</name>
    <dbReference type="NCBI Taxonomy" id="1434730"/>
    <lineage>
        <taxon>Bacteria</taxon>
        <taxon>Bacillati</taxon>
        <taxon>Actinomycetota</taxon>
        <taxon>Actinomycetes</taxon>
        <taxon>Micromonosporales</taxon>
        <taxon>Micromonosporaceae</taxon>
        <taxon>Dactylosporangium</taxon>
    </lineage>
</organism>
<sequence>MDDTRTARILVIGRSPSVILDAADILRGRGFRADATNQFDQVLTDYDVTTLDIVVFGGMVPPQTKQHLREAISERNDRVTFVQGLAGIAGLIAAQVEGVTSAGAGDDSASYDPATRTLQLVLRAPARVVVDAWWATSFTPPEPASTSMRVVDALLDAGEHAVAVPGEVPTVASFVTVAVGPAVHAFTVGAIPPSVTRLAPATLPAVEAVATHRG</sequence>
<keyword evidence="2" id="KW-1185">Reference proteome</keyword>
<name>A0ABV9WKX3_9ACTN</name>
<accession>A0ABV9WKX3</accession>
<dbReference type="RefSeq" id="WP_380128864.1">
    <property type="nucleotide sequence ID" value="NZ_JBHSIU010000130.1"/>
</dbReference>
<evidence type="ECO:0000313" key="1">
    <source>
        <dbReference type="EMBL" id="MFC5008213.1"/>
    </source>
</evidence>
<dbReference type="EMBL" id="JBHSIU010000130">
    <property type="protein sequence ID" value="MFC5008213.1"/>
    <property type="molecule type" value="Genomic_DNA"/>
</dbReference>
<reference evidence="2" key="1">
    <citation type="journal article" date="2019" name="Int. J. Syst. Evol. Microbiol.">
        <title>The Global Catalogue of Microorganisms (GCM) 10K type strain sequencing project: providing services to taxonomists for standard genome sequencing and annotation.</title>
        <authorList>
            <consortium name="The Broad Institute Genomics Platform"/>
            <consortium name="The Broad Institute Genome Sequencing Center for Infectious Disease"/>
            <person name="Wu L."/>
            <person name="Ma J."/>
        </authorList>
    </citation>
    <scope>NUCLEOTIDE SEQUENCE [LARGE SCALE GENOMIC DNA]</scope>
    <source>
        <strain evidence="2">CGMCC 4.7152</strain>
    </source>
</reference>
<protein>
    <submittedName>
        <fullName evidence="1">Uncharacterized protein</fullName>
    </submittedName>
</protein>